<keyword evidence="4" id="KW-0732">Signal</keyword>
<dbReference type="Gene3D" id="2.10.50.10">
    <property type="entry name" value="Tumor Necrosis Factor Receptor, subunit A, domain 2"/>
    <property type="match status" value="1"/>
</dbReference>
<feature type="chain" id="PRO_5029463356" description="TNFR-Cys domain-containing protein" evidence="4">
    <location>
        <begin position="23"/>
        <end position="515"/>
    </location>
</feature>
<evidence type="ECO:0000256" key="3">
    <source>
        <dbReference type="SAM" id="Phobius"/>
    </source>
</evidence>
<evidence type="ECO:0000256" key="2">
    <source>
        <dbReference type="SAM" id="MobiDB-lite"/>
    </source>
</evidence>
<comment type="caution">
    <text evidence="1">Lacks conserved residue(s) required for the propagation of feature annotation.</text>
</comment>
<dbReference type="GeneID" id="136798085"/>
<dbReference type="EnsemblMetazoa" id="CLYHEMT014737.1">
    <property type="protein sequence ID" value="CLYHEMP014737.1"/>
    <property type="gene ID" value="CLYHEMG014737"/>
</dbReference>
<dbReference type="RefSeq" id="XP_066910774.1">
    <property type="nucleotide sequence ID" value="XM_067054673.1"/>
</dbReference>
<feature type="repeat" description="TNFR-Cys" evidence="1">
    <location>
        <begin position="55"/>
        <end position="96"/>
    </location>
</feature>
<sequence>MKEAFIIFLLLVASYLMKVVNATQYFPCPTCPKGQGLNEPTVDSHHCYGTTKCIPCELGVNFNEYDNSMRLCSNCSKCGDNEVATQNCTLAQNYICDCLPGFGRNSIETCTPCCELYCEENERMSARNKIYCSPTSIQNCRCNGNIVISLSPTDSTPKTTATPAMKNTTKAVNHNDTQDTKVNVTVIYISVFTVLAISIAAFCICRHYNFKNCRKSTPYISTDEQVYFDSNQLETINIVISSESTDSRNAAPEQDPHLAGVPENEEVEENKCLLDNNNDNENSGDGDVTRLHEHDSNDICQCDSSIVFKPNSSNQRIRNERREEVCRTCQKIRKLPPQAPNVGHTYNINYINYQTMIYARQDHQHHTTINHLHNDAEVESKTLSKADIEKIESGNVTLLANDPKLSEKVKSYSLFYARDKLIKPYRRLDNWIKEDPKWQPYIEAFLRDYLNIEMENVREIMQKDQPVDMFFVRLRIKEPEFPLEKFMAWLEVIGYETLVQRILDIVKEHPVMNPV</sequence>
<feature type="disulfide bond" evidence="1">
    <location>
        <begin position="75"/>
        <end position="88"/>
    </location>
</feature>
<keyword evidence="7" id="KW-1185">Reference proteome</keyword>
<evidence type="ECO:0000313" key="7">
    <source>
        <dbReference type="Proteomes" id="UP000594262"/>
    </source>
</evidence>
<dbReference type="PROSITE" id="PS00652">
    <property type="entry name" value="TNFR_NGFR_1"/>
    <property type="match status" value="1"/>
</dbReference>
<keyword evidence="1" id="KW-1015">Disulfide bond</keyword>
<dbReference type="InterPro" id="IPR001368">
    <property type="entry name" value="TNFR/NGFR_Cys_rich_reg"/>
</dbReference>
<feature type="disulfide bond" evidence="1">
    <location>
        <begin position="78"/>
        <end position="96"/>
    </location>
</feature>
<evidence type="ECO:0000256" key="4">
    <source>
        <dbReference type="SAM" id="SignalP"/>
    </source>
</evidence>
<evidence type="ECO:0000256" key="1">
    <source>
        <dbReference type="PROSITE-ProRule" id="PRU00206"/>
    </source>
</evidence>
<name>A0A7M6DL96_9CNID</name>
<evidence type="ECO:0000313" key="6">
    <source>
        <dbReference type="EnsemblMetazoa" id="CLYHEMP014737.1"/>
    </source>
</evidence>
<evidence type="ECO:0000259" key="5">
    <source>
        <dbReference type="PROSITE" id="PS50050"/>
    </source>
</evidence>
<organism evidence="6 7">
    <name type="scientific">Clytia hemisphaerica</name>
    <dbReference type="NCBI Taxonomy" id="252671"/>
    <lineage>
        <taxon>Eukaryota</taxon>
        <taxon>Metazoa</taxon>
        <taxon>Cnidaria</taxon>
        <taxon>Hydrozoa</taxon>
        <taxon>Hydroidolina</taxon>
        <taxon>Leptothecata</taxon>
        <taxon>Obeliida</taxon>
        <taxon>Clytiidae</taxon>
        <taxon>Clytia</taxon>
    </lineage>
</organism>
<feature type="domain" description="TNFR-Cys" evidence="5">
    <location>
        <begin position="55"/>
        <end position="96"/>
    </location>
</feature>
<keyword evidence="3" id="KW-1133">Transmembrane helix</keyword>
<dbReference type="PROSITE" id="PS50050">
    <property type="entry name" value="TNFR_NGFR_2"/>
    <property type="match status" value="1"/>
</dbReference>
<dbReference type="AlphaFoldDB" id="A0A7M6DL96"/>
<proteinExistence type="predicted"/>
<feature type="signal peptide" evidence="4">
    <location>
        <begin position="1"/>
        <end position="22"/>
    </location>
</feature>
<protein>
    <recommendedName>
        <fullName evidence="5">TNFR-Cys domain-containing protein</fullName>
    </recommendedName>
</protein>
<feature type="transmembrane region" description="Helical" evidence="3">
    <location>
        <begin position="186"/>
        <end position="205"/>
    </location>
</feature>
<reference evidence="6" key="1">
    <citation type="submission" date="2021-01" db="UniProtKB">
        <authorList>
            <consortium name="EnsemblMetazoa"/>
        </authorList>
    </citation>
    <scope>IDENTIFICATION</scope>
</reference>
<dbReference type="Proteomes" id="UP000594262">
    <property type="component" value="Unplaced"/>
</dbReference>
<dbReference type="OrthoDB" id="9450607at2759"/>
<keyword evidence="3" id="KW-0472">Membrane</keyword>
<dbReference type="CDD" id="cd00185">
    <property type="entry name" value="TNFRSF"/>
    <property type="match status" value="1"/>
</dbReference>
<keyword evidence="3" id="KW-0812">Transmembrane</keyword>
<feature type="region of interest" description="Disordered" evidence="2">
    <location>
        <begin position="244"/>
        <end position="266"/>
    </location>
</feature>
<accession>A0A7M6DL96</accession>